<name>A0A0K2TYA5_LEPSM</name>
<evidence type="ECO:0000313" key="1">
    <source>
        <dbReference type="EMBL" id="CDW30697.1"/>
    </source>
</evidence>
<organism evidence="1">
    <name type="scientific">Lepeophtheirus salmonis</name>
    <name type="common">Salmon louse</name>
    <name type="synonym">Caligus salmonis</name>
    <dbReference type="NCBI Taxonomy" id="72036"/>
    <lineage>
        <taxon>Eukaryota</taxon>
        <taxon>Metazoa</taxon>
        <taxon>Ecdysozoa</taxon>
        <taxon>Arthropoda</taxon>
        <taxon>Crustacea</taxon>
        <taxon>Multicrustacea</taxon>
        <taxon>Hexanauplia</taxon>
        <taxon>Copepoda</taxon>
        <taxon>Siphonostomatoida</taxon>
        <taxon>Caligidae</taxon>
        <taxon>Lepeophtheirus</taxon>
    </lineage>
</organism>
<proteinExistence type="predicted"/>
<dbReference type="AlphaFoldDB" id="A0A0K2TYA5"/>
<accession>A0A0K2TYA5</accession>
<protein>
    <submittedName>
        <fullName evidence="1">Uncharacterized protein</fullName>
    </submittedName>
</protein>
<reference evidence="1" key="1">
    <citation type="submission" date="2014-05" db="EMBL/GenBank/DDBJ databases">
        <authorList>
            <person name="Chronopoulou M."/>
        </authorList>
    </citation>
    <scope>NUCLEOTIDE SEQUENCE</scope>
    <source>
        <tissue evidence="1">Whole organism</tissue>
    </source>
</reference>
<sequence>MIKQNTRRGSKFSCAEAQRKTQLINLIECLIFFFF</sequence>
<dbReference type="EMBL" id="HACA01013336">
    <property type="protein sequence ID" value="CDW30697.1"/>
    <property type="molecule type" value="Transcribed_RNA"/>
</dbReference>